<accession>A0A372LP86</accession>
<dbReference type="EMBL" id="QVTE01000023">
    <property type="protein sequence ID" value="RFU69703.1"/>
    <property type="molecule type" value="Genomic_DNA"/>
</dbReference>
<dbReference type="InterPro" id="IPR024079">
    <property type="entry name" value="MetalloPept_cat_dom_sf"/>
</dbReference>
<evidence type="ECO:0000313" key="5">
    <source>
        <dbReference type="Proteomes" id="UP000264541"/>
    </source>
</evidence>
<gene>
    <name evidence="4" type="ORF">D0469_09030</name>
</gene>
<dbReference type="AlphaFoldDB" id="A0A372LP86"/>
<dbReference type="GO" id="GO:0005576">
    <property type="term" value="C:extracellular region"/>
    <property type="evidence" value="ECO:0007669"/>
    <property type="project" value="UniProtKB-SubCell"/>
</dbReference>
<sequence>MVKKWLGIMAVMVCAIPLYSFSYATEYGRSWQQLSESERLGLNAQFHTKQDTTELFLFPETEFNTGQTLEMMKMIDRLPPSLLARVTAKGIRVKLFNGSLTENTTARHLKGIVPRGYEDKTKTWDEVPGLGGGPNVLVKIGASSKGSGHGSVNLELHELAHSIDNIVFDKIRAKDNFRAIWSKEAPALFPNEKYFINYPEEFFAECFALYYFNEKSREQLKQKAPKTFAYIKQLK</sequence>
<reference evidence="4 5" key="1">
    <citation type="submission" date="2018-08" db="EMBL/GenBank/DDBJ databases">
        <title>Bacillus chawlae sp. nov., Bacillus glennii sp. nov., and Bacillus saganii sp. nov. Isolated from the Vehicle Assembly Building at Kennedy Space Center where the Viking Spacecraft were Assembled.</title>
        <authorList>
            <person name="Seuylemezian A."/>
            <person name="Vaishampayan P."/>
        </authorList>
    </citation>
    <scope>NUCLEOTIDE SEQUENCE [LARGE SCALE GENOMIC DNA]</scope>
    <source>
        <strain evidence="4 5">V47-23a</strain>
    </source>
</reference>
<dbReference type="PROSITE" id="PS51995">
    <property type="entry name" value="ATLF"/>
    <property type="match status" value="1"/>
</dbReference>
<dbReference type="SUPFAM" id="SSF55486">
    <property type="entry name" value="Metalloproteases ('zincins'), catalytic domain"/>
    <property type="match status" value="1"/>
</dbReference>
<dbReference type="Proteomes" id="UP000264541">
    <property type="component" value="Unassembled WGS sequence"/>
</dbReference>
<evidence type="ECO:0000313" key="4">
    <source>
        <dbReference type="EMBL" id="RFU69703.1"/>
    </source>
</evidence>
<comment type="caution">
    <text evidence="4">The sequence shown here is derived from an EMBL/GenBank/DDBJ whole genome shotgun (WGS) entry which is preliminary data.</text>
</comment>
<dbReference type="OrthoDB" id="2615003at2"/>
<evidence type="ECO:0000256" key="2">
    <source>
        <dbReference type="ARBA" id="ARBA00022525"/>
    </source>
</evidence>
<keyword evidence="2" id="KW-0964">Secreted</keyword>
<dbReference type="InterPro" id="IPR014781">
    <property type="entry name" value="Anthrax_toxin_lethal/edema_N/C"/>
</dbReference>
<dbReference type="CDD" id="cd20183">
    <property type="entry name" value="M34_PPEP"/>
    <property type="match status" value="1"/>
</dbReference>
<dbReference type="RefSeq" id="WP_117326421.1">
    <property type="nucleotide sequence ID" value="NZ_QVTE01000023.1"/>
</dbReference>
<feature type="domain" description="ATLF-like" evidence="3">
    <location>
        <begin position="49"/>
        <end position="235"/>
    </location>
</feature>
<keyword evidence="5" id="KW-1185">Reference proteome</keyword>
<comment type="subcellular location">
    <subcellularLocation>
        <location evidence="1">Secreted</location>
    </subcellularLocation>
</comment>
<evidence type="ECO:0000256" key="1">
    <source>
        <dbReference type="ARBA" id="ARBA00004613"/>
    </source>
</evidence>
<dbReference type="GO" id="GO:0008237">
    <property type="term" value="F:metallopeptidase activity"/>
    <property type="evidence" value="ECO:0007669"/>
    <property type="project" value="InterPro"/>
</dbReference>
<evidence type="ECO:0000259" key="3">
    <source>
        <dbReference type="PROSITE" id="PS51995"/>
    </source>
</evidence>
<dbReference type="InterPro" id="IPR047568">
    <property type="entry name" value="ATLF-like_dom"/>
</dbReference>
<protein>
    <submittedName>
        <fullName evidence="4">Toxin</fullName>
    </submittedName>
</protein>
<organism evidence="4 5">
    <name type="scientific">Peribacillus saganii</name>
    <dbReference type="NCBI Taxonomy" id="2303992"/>
    <lineage>
        <taxon>Bacteria</taxon>
        <taxon>Bacillati</taxon>
        <taxon>Bacillota</taxon>
        <taxon>Bacilli</taxon>
        <taxon>Bacillales</taxon>
        <taxon>Bacillaceae</taxon>
        <taxon>Peribacillus</taxon>
    </lineage>
</organism>
<proteinExistence type="predicted"/>
<dbReference type="Pfam" id="PF07737">
    <property type="entry name" value="ATLF"/>
    <property type="match status" value="1"/>
</dbReference>
<name>A0A372LP86_9BACI</name>
<dbReference type="Gene3D" id="3.40.390.10">
    <property type="entry name" value="Collagenase (Catalytic Domain)"/>
    <property type="match status" value="1"/>
</dbReference>